<evidence type="ECO:0000259" key="4">
    <source>
        <dbReference type="PROSITE" id="PS50987"/>
    </source>
</evidence>
<dbReference type="RefSeq" id="WP_190019958.1">
    <property type="nucleotide sequence ID" value="NZ_BMUT01000001.1"/>
</dbReference>
<keyword evidence="3" id="KW-0804">Transcription</keyword>
<comment type="caution">
    <text evidence="5">The sequence shown here is derived from an EMBL/GenBank/DDBJ whole genome shotgun (WGS) entry which is preliminary data.</text>
</comment>
<dbReference type="InterPro" id="IPR045981">
    <property type="entry name" value="DUF5937"/>
</dbReference>
<dbReference type="Gene3D" id="1.10.10.10">
    <property type="entry name" value="Winged helix-like DNA-binding domain superfamily/Winged helix DNA-binding domain"/>
    <property type="match status" value="1"/>
</dbReference>
<dbReference type="Proteomes" id="UP000659223">
    <property type="component" value="Unassembled WGS sequence"/>
</dbReference>
<dbReference type="SMART" id="SM00418">
    <property type="entry name" value="HTH_ARSR"/>
    <property type="match status" value="1"/>
</dbReference>
<keyword evidence="6" id="KW-1185">Reference proteome</keyword>
<dbReference type="Pfam" id="PF12840">
    <property type="entry name" value="HTH_20"/>
    <property type="match status" value="1"/>
</dbReference>
<keyword evidence="2" id="KW-0238">DNA-binding</keyword>
<dbReference type="InterPro" id="IPR051011">
    <property type="entry name" value="Metal_resp_trans_reg"/>
</dbReference>
<protein>
    <submittedName>
        <fullName evidence="5">Transcriptional regulator</fullName>
    </submittedName>
</protein>
<sequence length="329" mass="36069">MLELEFTARDLAHTRFAVSPLWEVVASVRVLRRPDEHPLHRAWLTAVRPRLAAARLDWRLLADLVPEGPLAIPVFVAPPPTSSVPDLGVELAALRATPPEQVRAELDGPRAPRTERTEALRQDPEAGLARLADTVAAYWELALAPYWPRLRALLEGDVLHRARLLAQGGIQHLFTDLDPRVSWTGERLSVEHRYGGGGRRLDGRGLLLIPSAFVWPRLFSVTVPGRQPTLRYPPRGVAALWERREREPAQALAAVLGRSRARLLTELDAPAATAELARRTGITAGGVSQHLGALRAAGLVASARAGRQVLYRRTEAAEVLLAAADRDPS</sequence>
<evidence type="ECO:0000256" key="1">
    <source>
        <dbReference type="ARBA" id="ARBA00023015"/>
    </source>
</evidence>
<proteinExistence type="predicted"/>
<dbReference type="PANTHER" id="PTHR43132">
    <property type="entry name" value="ARSENICAL RESISTANCE OPERON REPRESSOR ARSR-RELATED"/>
    <property type="match status" value="1"/>
</dbReference>
<dbReference type="PROSITE" id="PS50987">
    <property type="entry name" value="HTH_ARSR_2"/>
    <property type="match status" value="1"/>
</dbReference>
<organism evidence="5 6">
    <name type="scientific">Streptomyces hiroshimensis</name>
    <dbReference type="NCBI Taxonomy" id="66424"/>
    <lineage>
        <taxon>Bacteria</taxon>
        <taxon>Bacillati</taxon>
        <taxon>Actinomycetota</taxon>
        <taxon>Actinomycetes</taxon>
        <taxon>Kitasatosporales</taxon>
        <taxon>Streptomycetaceae</taxon>
        <taxon>Streptomyces</taxon>
    </lineage>
</organism>
<dbReference type="Pfam" id="PF19361">
    <property type="entry name" value="DUF5937"/>
    <property type="match status" value="1"/>
</dbReference>
<feature type="domain" description="HTH arsR-type" evidence="4">
    <location>
        <begin position="240"/>
        <end position="329"/>
    </location>
</feature>
<dbReference type="CDD" id="cd00090">
    <property type="entry name" value="HTH_ARSR"/>
    <property type="match status" value="1"/>
</dbReference>
<name>A0ABQ2Y5G5_9ACTN</name>
<dbReference type="InterPro" id="IPR011991">
    <property type="entry name" value="ArsR-like_HTH"/>
</dbReference>
<keyword evidence="1" id="KW-0805">Transcription regulation</keyword>
<accession>A0ABQ2Y5G5</accession>
<gene>
    <name evidence="5" type="ORF">GCM10010324_06030</name>
</gene>
<evidence type="ECO:0000313" key="5">
    <source>
        <dbReference type="EMBL" id="GGX64011.1"/>
    </source>
</evidence>
<dbReference type="InterPro" id="IPR036388">
    <property type="entry name" value="WH-like_DNA-bd_sf"/>
</dbReference>
<dbReference type="InterPro" id="IPR036390">
    <property type="entry name" value="WH_DNA-bd_sf"/>
</dbReference>
<dbReference type="PANTHER" id="PTHR43132:SF6">
    <property type="entry name" value="HTH-TYPE TRANSCRIPTIONAL REPRESSOR CZRA"/>
    <property type="match status" value="1"/>
</dbReference>
<dbReference type="InterPro" id="IPR001845">
    <property type="entry name" value="HTH_ArsR_DNA-bd_dom"/>
</dbReference>
<evidence type="ECO:0000256" key="3">
    <source>
        <dbReference type="ARBA" id="ARBA00023163"/>
    </source>
</evidence>
<reference evidence="6" key="1">
    <citation type="journal article" date="2019" name="Int. J. Syst. Evol. Microbiol.">
        <title>The Global Catalogue of Microorganisms (GCM) 10K type strain sequencing project: providing services to taxonomists for standard genome sequencing and annotation.</title>
        <authorList>
            <consortium name="The Broad Institute Genomics Platform"/>
            <consortium name="The Broad Institute Genome Sequencing Center for Infectious Disease"/>
            <person name="Wu L."/>
            <person name="Ma J."/>
        </authorList>
    </citation>
    <scope>NUCLEOTIDE SEQUENCE [LARGE SCALE GENOMIC DNA]</scope>
    <source>
        <strain evidence="6">JCM 4586</strain>
    </source>
</reference>
<dbReference type="SUPFAM" id="SSF46785">
    <property type="entry name" value="Winged helix' DNA-binding domain"/>
    <property type="match status" value="1"/>
</dbReference>
<dbReference type="EMBL" id="BMUT01000001">
    <property type="protein sequence ID" value="GGX64011.1"/>
    <property type="molecule type" value="Genomic_DNA"/>
</dbReference>
<evidence type="ECO:0000256" key="2">
    <source>
        <dbReference type="ARBA" id="ARBA00023125"/>
    </source>
</evidence>
<evidence type="ECO:0000313" key="6">
    <source>
        <dbReference type="Proteomes" id="UP000659223"/>
    </source>
</evidence>